<dbReference type="EMBL" id="SPHZ02000003">
    <property type="protein sequence ID" value="KAF0924285.1"/>
    <property type="molecule type" value="Genomic_DNA"/>
</dbReference>
<gene>
    <name evidence="1" type="ORF">E2562_009987</name>
</gene>
<sequence>MWRQWRGKPYSVMAKGLKERVDKWEQSTGSTFSFDDKHIMVLLSDKIANKDANLQEHEVRAHPQVLNSNMPVAGNMDIMEHIMALLSRTIAKMQTFRNMKVAFLMEMD</sequence>
<name>A0A6G1EGT2_9ORYZ</name>
<dbReference type="OrthoDB" id="642895at2759"/>
<accession>A0A6G1EGT2</accession>
<dbReference type="AlphaFoldDB" id="A0A6G1EGT2"/>
<comment type="caution">
    <text evidence="1">The sequence shown here is derived from an EMBL/GenBank/DDBJ whole genome shotgun (WGS) entry which is preliminary data.</text>
</comment>
<organism evidence="1 2">
    <name type="scientific">Oryza meyeriana var. granulata</name>
    <dbReference type="NCBI Taxonomy" id="110450"/>
    <lineage>
        <taxon>Eukaryota</taxon>
        <taxon>Viridiplantae</taxon>
        <taxon>Streptophyta</taxon>
        <taxon>Embryophyta</taxon>
        <taxon>Tracheophyta</taxon>
        <taxon>Spermatophyta</taxon>
        <taxon>Magnoliopsida</taxon>
        <taxon>Liliopsida</taxon>
        <taxon>Poales</taxon>
        <taxon>Poaceae</taxon>
        <taxon>BOP clade</taxon>
        <taxon>Oryzoideae</taxon>
        <taxon>Oryzeae</taxon>
        <taxon>Oryzinae</taxon>
        <taxon>Oryza</taxon>
        <taxon>Oryza meyeriana</taxon>
    </lineage>
</organism>
<reference evidence="1 2" key="1">
    <citation type="submission" date="2019-11" db="EMBL/GenBank/DDBJ databases">
        <title>Whole genome sequence of Oryza granulata.</title>
        <authorList>
            <person name="Li W."/>
        </authorList>
    </citation>
    <scope>NUCLEOTIDE SEQUENCE [LARGE SCALE GENOMIC DNA]</scope>
    <source>
        <strain evidence="2">cv. Menghai</strain>
        <tissue evidence="1">Leaf</tissue>
    </source>
</reference>
<proteinExistence type="predicted"/>
<evidence type="ECO:0000313" key="2">
    <source>
        <dbReference type="Proteomes" id="UP000479710"/>
    </source>
</evidence>
<dbReference type="Proteomes" id="UP000479710">
    <property type="component" value="Unassembled WGS sequence"/>
</dbReference>
<evidence type="ECO:0000313" key="1">
    <source>
        <dbReference type="EMBL" id="KAF0924285.1"/>
    </source>
</evidence>
<keyword evidence="2" id="KW-1185">Reference proteome</keyword>
<protein>
    <submittedName>
        <fullName evidence="1">Uncharacterized protein</fullName>
    </submittedName>
</protein>